<dbReference type="InterPro" id="IPR013749">
    <property type="entry name" value="PM/HMP-P_kinase-1"/>
</dbReference>
<dbReference type="GO" id="GO:0005524">
    <property type="term" value="F:ATP binding"/>
    <property type="evidence" value="ECO:0007669"/>
    <property type="project" value="UniProtKB-KW"/>
</dbReference>
<dbReference type="PANTHER" id="PTHR10534">
    <property type="entry name" value="PYRIDOXAL KINASE"/>
    <property type="match status" value="1"/>
</dbReference>
<feature type="domain" description="Pyridoxamine kinase/Phosphomethylpyrimidine kinase" evidence="6">
    <location>
        <begin position="24"/>
        <end position="251"/>
    </location>
</feature>
<dbReference type="GO" id="GO:0008478">
    <property type="term" value="F:pyridoxal kinase activity"/>
    <property type="evidence" value="ECO:0007669"/>
    <property type="project" value="UniProtKB-EC"/>
</dbReference>
<evidence type="ECO:0000256" key="2">
    <source>
        <dbReference type="ARBA" id="ARBA00022679"/>
    </source>
</evidence>
<dbReference type="Gene3D" id="3.40.1190.20">
    <property type="match status" value="1"/>
</dbReference>
<dbReference type="SUPFAM" id="SSF53613">
    <property type="entry name" value="Ribokinase-like"/>
    <property type="match status" value="1"/>
</dbReference>
<dbReference type="InterPro" id="IPR004625">
    <property type="entry name" value="PyrdxlKinase"/>
</dbReference>
<keyword evidence="4 7" id="KW-0418">Kinase</keyword>
<reference evidence="7" key="2">
    <citation type="journal article" date="2021" name="PeerJ">
        <title>Extensive microbial diversity within the chicken gut microbiome revealed by metagenomics and culture.</title>
        <authorList>
            <person name="Gilroy R."/>
            <person name="Ravi A."/>
            <person name="Getino M."/>
            <person name="Pursley I."/>
            <person name="Horton D.L."/>
            <person name="Alikhan N.F."/>
            <person name="Baker D."/>
            <person name="Gharbi K."/>
            <person name="Hall N."/>
            <person name="Watson M."/>
            <person name="Adriaenssens E.M."/>
            <person name="Foster-Nyarko E."/>
            <person name="Jarju S."/>
            <person name="Secka A."/>
            <person name="Antonio M."/>
            <person name="Oren A."/>
            <person name="Chaudhuri R.R."/>
            <person name="La Ragione R."/>
            <person name="Hildebrand F."/>
            <person name="Pallen M.J."/>
        </authorList>
    </citation>
    <scope>NUCLEOTIDE SEQUENCE</scope>
    <source>
        <strain evidence="7">14700</strain>
    </source>
</reference>
<comment type="caution">
    <text evidence="7">The sequence shown here is derived from an EMBL/GenBank/DDBJ whole genome shotgun (WGS) entry which is preliminary data.</text>
</comment>
<evidence type="ECO:0000313" key="8">
    <source>
        <dbReference type="Proteomes" id="UP000810292"/>
    </source>
</evidence>
<evidence type="ECO:0000313" key="7">
    <source>
        <dbReference type="EMBL" id="MBO8469019.1"/>
    </source>
</evidence>
<dbReference type="NCBIfam" id="NF005491">
    <property type="entry name" value="PRK07105.1"/>
    <property type="match status" value="1"/>
</dbReference>
<evidence type="ECO:0000256" key="5">
    <source>
        <dbReference type="ARBA" id="ARBA00022840"/>
    </source>
</evidence>
<name>A0A9D9IAH6_9SPIO</name>
<evidence type="ECO:0000259" key="6">
    <source>
        <dbReference type="Pfam" id="PF08543"/>
    </source>
</evidence>
<keyword evidence="2 7" id="KW-0808">Transferase</keyword>
<reference evidence="7" key="1">
    <citation type="submission" date="2020-10" db="EMBL/GenBank/DDBJ databases">
        <authorList>
            <person name="Gilroy R."/>
        </authorList>
    </citation>
    <scope>NUCLEOTIDE SEQUENCE</scope>
    <source>
        <strain evidence="7">14700</strain>
    </source>
</reference>
<dbReference type="EC" id="2.7.1.35" evidence="1"/>
<evidence type="ECO:0000256" key="1">
    <source>
        <dbReference type="ARBA" id="ARBA00012104"/>
    </source>
</evidence>
<gene>
    <name evidence="7" type="ORF">IAA72_04450</name>
</gene>
<dbReference type="InterPro" id="IPR029056">
    <property type="entry name" value="Ribokinase-like"/>
</dbReference>
<dbReference type="GO" id="GO:0009443">
    <property type="term" value="P:pyridoxal 5'-phosphate salvage"/>
    <property type="evidence" value="ECO:0007669"/>
    <property type="project" value="InterPro"/>
</dbReference>
<dbReference type="EMBL" id="JADIMF010000071">
    <property type="protein sequence ID" value="MBO8469019.1"/>
    <property type="molecule type" value="Genomic_DNA"/>
</dbReference>
<accession>A0A9D9IAH6</accession>
<organism evidence="7 8">
    <name type="scientific">Candidatus Ornithospirochaeta stercoravium</name>
    <dbReference type="NCBI Taxonomy" id="2840897"/>
    <lineage>
        <taxon>Bacteria</taxon>
        <taxon>Pseudomonadati</taxon>
        <taxon>Spirochaetota</taxon>
        <taxon>Spirochaetia</taxon>
        <taxon>Spirochaetales</taxon>
        <taxon>Spirochaetaceae</taxon>
        <taxon>Spirochaetaceae incertae sedis</taxon>
        <taxon>Candidatus Ornithospirochaeta</taxon>
    </lineage>
</organism>
<sequence>MAVLAVHDLSCYSKSSLTVVLPVLEALSVETAVLPTALLSTQTDGFDDIYVKDNLESMKAILCRFEKLGISFDGIYTGYIGSADEIELIRSFVKDVGAPLLVDPVMGDGGELYQTVGKDVVASMIKLVRKGDIITPNWTEAEIITELGYGKGKASQRMILDEIKVLRSLGPAKGVITGIPLEAGGLGNAAWDGDEVRLFQYEDEGVSYPGSGDLFASLLFGLVMKGDSFFSAALNATNTATYAVHMTKKNGRERRLGIMLKPVMDEIRRRML</sequence>
<proteinExistence type="predicted"/>
<keyword evidence="5" id="KW-0067">ATP-binding</keyword>
<dbReference type="Proteomes" id="UP000810292">
    <property type="component" value="Unassembled WGS sequence"/>
</dbReference>
<protein>
    <recommendedName>
        <fullName evidence="1">pyridoxal kinase</fullName>
        <ecNumber evidence="1">2.7.1.35</ecNumber>
    </recommendedName>
</protein>
<keyword evidence="3" id="KW-0547">Nucleotide-binding</keyword>
<dbReference type="PANTHER" id="PTHR10534:SF2">
    <property type="entry name" value="PYRIDOXAL KINASE"/>
    <property type="match status" value="1"/>
</dbReference>
<dbReference type="AlphaFoldDB" id="A0A9D9IAH6"/>
<evidence type="ECO:0000256" key="3">
    <source>
        <dbReference type="ARBA" id="ARBA00022741"/>
    </source>
</evidence>
<evidence type="ECO:0000256" key="4">
    <source>
        <dbReference type="ARBA" id="ARBA00022777"/>
    </source>
</evidence>
<dbReference type="GO" id="GO:0005829">
    <property type="term" value="C:cytosol"/>
    <property type="evidence" value="ECO:0007669"/>
    <property type="project" value="TreeGrafter"/>
</dbReference>
<dbReference type="Pfam" id="PF08543">
    <property type="entry name" value="Phos_pyr_kin"/>
    <property type="match status" value="1"/>
</dbReference>